<feature type="domain" description="HTH araC/xylS-type" evidence="4">
    <location>
        <begin position="196"/>
        <end position="294"/>
    </location>
</feature>
<gene>
    <name evidence="5" type="ORF">GC096_24290</name>
</gene>
<evidence type="ECO:0000256" key="2">
    <source>
        <dbReference type="ARBA" id="ARBA00023125"/>
    </source>
</evidence>
<dbReference type="SMART" id="SM00342">
    <property type="entry name" value="HTH_ARAC"/>
    <property type="match status" value="1"/>
</dbReference>
<dbReference type="PANTHER" id="PTHR43280">
    <property type="entry name" value="ARAC-FAMILY TRANSCRIPTIONAL REGULATOR"/>
    <property type="match status" value="1"/>
</dbReference>
<dbReference type="InterPro" id="IPR018060">
    <property type="entry name" value="HTH_AraC"/>
</dbReference>
<dbReference type="Pfam" id="PF12833">
    <property type="entry name" value="HTH_18"/>
    <property type="match status" value="1"/>
</dbReference>
<dbReference type="InterPro" id="IPR014710">
    <property type="entry name" value="RmlC-like_jellyroll"/>
</dbReference>
<evidence type="ECO:0000313" key="6">
    <source>
        <dbReference type="Proteomes" id="UP000653578"/>
    </source>
</evidence>
<accession>A0ABX1XF87</accession>
<dbReference type="InterPro" id="IPR009057">
    <property type="entry name" value="Homeodomain-like_sf"/>
</dbReference>
<evidence type="ECO:0000313" key="5">
    <source>
        <dbReference type="EMBL" id="NOU67168.1"/>
    </source>
</evidence>
<dbReference type="InterPro" id="IPR020449">
    <property type="entry name" value="Tscrpt_reg_AraC-type_HTH"/>
</dbReference>
<dbReference type="PROSITE" id="PS01124">
    <property type="entry name" value="HTH_ARAC_FAMILY_2"/>
    <property type="match status" value="1"/>
</dbReference>
<evidence type="ECO:0000256" key="3">
    <source>
        <dbReference type="ARBA" id="ARBA00023163"/>
    </source>
</evidence>
<keyword evidence="2" id="KW-0238">DNA-binding</keyword>
<sequence>MECDAMNLDALHEGRIHGDFMFPLSVYQVEKVNDVFFNYHWHEEIEFIYMTEGSASFYIGSSLTELQQGESLLIPSGQLHACYPANELPAYFHAIVFDSRLLSSSAYDVIQSKYIQPWIEQRLILPGIFRSKDSWEQQVRLMLVDIIKQFDGKPLGYELKIKADLLAIFAELLPHGELSSDLPRNATQASKIERIKPALLFMHEHYNQRILISELADLIGMSEGHFCRFFKAIVKKTPIEYLNFYRVEKAMKCLEDPRIKIIDVASEAGFESPSYFIKTFKGLKQMTPTDYRKLITDSDASSSGIPMGSGT</sequence>
<dbReference type="Gene3D" id="2.60.120.10">
    <property type="entry name" value="Jelly Rolls"/>
    <property type="match status" value="1"/>
</dbReference>
<proteinExistence type="predicted"/>
<dbReference type="PANTHER" id="PTHR43280:SF2">
    <property type="entry name" value="HTH-TYPE TRANSCRIPTIONAL REGULATOR EXSA"/>
    <property type="match status" value="1"/>
</dbReference>
<dbReference type="Pfam" id="PF02311">
    <property type="entry name" value="AraC_binding"/>
    <property type="match status" value="1"/>
</dbReference>
<dbReference type="SUPFAM" id="SSF51215">
    <property type="entry name" value="Regulatory protein AraC"/>
    <property type="match status" value="1"/>
</dbReference>
<dbReference type="CDD" id="cd02208">
    <property type="entry name" value="cupin_RmlC-like"/>
    <property type="match status" value="1"/>
</dbReference>
<dbReference type="Gene3D" id="1.10.10.60">
    <property type="entry name" value="Homeodomain-like"/>
    <property type="match status" value="2"/>
</dbReference>
<dbReference type="Proteomes" id="UP000653578">
    <property type="component" value="Unassembled WGS sequence"/>
</dbReference>
<dbReference type="InterPro" id="IPR003313">
    <property type="entry name" value="AraC-bd"/>
</dbReference>
<name>A0ABX1XF87_9BACL</name>
<dbReference type="EMBL" id="WHNY01000067">
    <property type="protein sequence ID" value="NOU67168.1"/>
    <property type="molecule type" value="Genomic_DNA"/>
</dbReference>
<protein>
    <submittedName>
        <fullName evidence="5">AraC family transcriptional regulator</fullName>
    </submittedName>
</protein>
<dbReference type="InterPro" id="IPR037923">
    <property type="entry name" value="HTH-like"/>
</dbReference>
<reference evidence="5 6" key="1">
    <citation type="submission" date="2019-10" db="EMBL/GenBank/DDBJ databases">
        <title>Description of Paenibacillus humi sp. nov.</title>
        <authorList>
            <person name="Carlier A."/>
            <person name="Qi S."/>
        </authorList>
    </citation>
    <scope>NUCLEOTIDE SEQUENCE [LARGE SCALE GENOMIC DNA]</scope>
    <source>
        <strain evidence="5 6">LMG 31461</strain>
    </source>
</reference>
<dbReference type="PRINTS" id="PR00032">
    <property type="entry name" value="HTHARAC"/>
</dbReference>
<evidence type="ECO:0000256" key="1">
    <source>
        <dbReference type="ARBA" id="ARBA00023015"/>
    </source>
</evidence>
<keyword evidence="1" id="KW-0805">Transcription regulation</keyword>
<comment type="caution">
    <text evidence="5">The sequence shown here is derived from an EMBL/GenBank/DDBJ whole genome shotgun (WGS) entry which is preliminary data.</text>
</comment>
<organism evidence="5 6">
    <name type="scientific">Paenibacillus plantarum</name>
    <dbReference type="NCBI Taxonomy" id="2654975"/>
    <lineage>
        <taxon>Bacteria</taxon>
        <taxon>Bacillati</taxon>
        <taxon>Bacillota</taxon>
        <taxon>Bacilli</taxon>
        <taxon>Bacillales</taxon>
        <taxon>Paenibacillaceae</taxon>
        <taxon>Paenibacillus</taxon>
    </lineage>
</organism>
<evidence type="ECO:0000259" key="4">
    <source>
        <dbReference type="PROSITE" id="PS01124"/>
    </source>
</evidence>
<dbReference type="SUPFAM" id="SSF46689">
    <property type="entry name" value="Homeodomain-like"/>
    <property type="match status" value="2"/>
</dbReference>
<keyword evidence="3" id="KW-0804">Transcription</keyword>
<keyword evidence="6" id="KW-1185">Reference proteome</keyword>